<keyword evidence="2" id="KW-0732">Signal</keyword>
<dbReference type="Proteomes" id="UP000237968">
    <property type="component" value="Unassembled WGS sequence"/>
</dbReference>
<sequence length="349" mass="38025">MRRPWSLVTALAPLLISPLLLAGCKPKPPSGPVPICLAEVAGGTAVESEVQELPADIWFSILLQDFDRERRLPGDDPKDCTGSSSSSPTPPPLPAGEQPDEDAKPDVVAGCNIGPNPDVARLPTRPLTDEDVIINKGPDGMSLVWVQATHYDNGEASGPVAMVEWTQAGVAVRALGSLRAQTNKARMRIEMSGDQQILVVEGDECNAEVSKLCKRIMKLLPNINGRFATVPLKLEKDEIVGDIDPCLGDASFALFEQYTSDLPDGWIRKFEISRSVTFDKGTPLVSEQVVIKDQDPNQPDAPPQDFREASSDRNLVYQDRHFATRGSLWDDMINNYGSVAHDTTAEEDE</sequence>
<proteinExistence type="predicted"/>
<keyword evidence="4" id="KW-1185">Reference proteome</keyword>
<gene>
    <name evidence="3" type="ORF">ENSA5_54890</name>
</gene>
<feature type="signal peptide" evidence="2">
    <location>
        <begin position="1"/>
        <end position="22"/>
    </location>
</feature>
<reference evidence="3 4" key="1">
    <citation type="submission" date="2018-03" db="EMBL/GenBank/DDBJ databases">
        <title>Draft Genome Sequences of the Obligatory Marine Myxobacteria Enhygromyxa salina SWB005.</title>
        <authorList>
            <person name="Poehlein A."/>
            <person name="Moghaddam J.A."/>
            <person name="Harms H."/>
            <person name="Alanjari M."/>
            <person name="Koenig G.M."/>
            <person name="Daniel R."/>
            <person name="Schaeberle T.F."/>
        </authorList>
    </citation>
    <scope>NUCLEOTIDE SEQUENCE [LARGE SCALE GENOMIC DNA]</scope>
    <source>
        <strain evidence="3 4">SWB005</strain>
    </source>
</reference>
<feature type="region of interest" description="Disordered" evidence="1">
    <location>
        <begin position="70"/>
        <end position="106"/>
    </location>
</feature>
<organism evidence="3 4">
    <name type="scientific">Enhygromyxa salina</name>
    <dbReference type="NCBI Taxonomy" id="215803"/>
    <lineage>
        <taxon>Bacteria</taxon>
        <taxon>Pseudomonadati</taxon>
        <taxon>Myxococcota</taxon>
        <taxon>Polyangia</taxon>
        <taxon>Nannocystales</taxon>
        <taxon>Nannocystaceae</taxon>
        <taxon>Enhygromyxa</taxon>
    </lineage>
</organism>
<accession>A0A2S9XF75</accession>
<evidence type="ECO:0000313" key="3">
    <source>
        <dbReference type="EMBL" id="PRP91515.1"/>
    </source>
</evidence>
<dbReference type="PROSITE" id="PS51257">
    <property type="entry name" value="PROKAR_LIPOPROTEIN"/>
    <property type="match status" value="1"/>
</dbReference>
<dbReference type="RefSeq" id="WP_106394700.1">
    <property type="nucleotide sequence ID" value="NZ_PVNK01000240.1"/>
</dbReference>
<evidence type="ECO:0000256" key="2">
    <source>
        <dbReference type="SAM" id="SignalP"/>
    </source>
</evidence>
<evidence type="ECO:0008006" key="5">
    <source>
        <dbReference type="Google" id="ProtNLM"/>
    </source>
</evidence>
<dbReference type="OrthoDB" id="5380004at2"/>
<evidence type="ECO:0000313" key="4">
    <source>
        <dbReference type="Proteomes" id="UP000237968"/>
    </source>
</evidence>
<feature type="chain" id="PRO_5015633975" description="Lipoprotein" evidence="2">
    <location>
        <begin position="23"/>
        <end position="349"/>
    </location>
</feature>
<dbReference type="EMBL" id="PVNK01000240">
    <property type="protein sequence ID" value="PRP91515.1"/>
    <property type="molecule type" value="Genomic_DNA"/>
</dbReference>
<feature type="compositionally biased region" description="Basic and acidic residues" evidence="1">
    <location>
        <begin position="70"/>
        <end position="79"/>
    </location>
</feature>
<comment type="caution">
    <text evidence="3">The sequence shown here is derived from an EMBL/GenBank/DDBJ whole genome shotgun (WGS) entry which is preliminary data.</text>
</comment>
<evidence type="ECO:0000256" key="1">
    <source>
        <dbReference type="SAM" id="MobiDB-lite"/>
    </source>
</evidence>
<dbReference type="AlphaFoldDB" id="A0A2S9XF75"/>
<name>A0A2S9XF75_9BACT</name>
<protein>
    <recommendedName>
        <fullName evidence="5">Lipoprotein</fullName>
    </recommendedName>
</protein>